<evidence type="ECO:0000256" key="1">
    <source>
        <dbReference type="SAM" id="MobiDB-lite"/>
    </source>
</evidence>
<keyword evidence="3" id="KW-1185">Reference proteome</keyword>
<dbReference type="Proteomes" id="UP001497444">
    <property type="component" value="Chromosome 12"/>
</dbReference>
<reference evidence="2" key="1">
    <citation type="submission" date="2024-02" db="EMBL/GenBank/DDBJ databases">
        <authorList>
            <consortium name="ELIXIR-Norway"/>
            <consortium name="Elixir Norway"/>
        </authorList>
    </citation>
    <scope>NUCLEOTIDE SEQUENCE</scope>
</reference>
<evidence type="ECO:0000313" key="2">
    <source>
        <dbReference type="EMBL" id="CAK9259614.1"/>
    </source>
</evidence>
<gene>
    <name evidence="2" type="ORF">CSSPJE1EN1_LOCUS5092</name>
</gene>
<protein>
    <submittedName>
        <fullName evidence="2">Uncharacterized protein</fullName>
    </submittedName>
</protein>
<dbReference type="EMBL" id="OZ020107">
    <property type="protein sequence ID" value="CAK9259614.1"/>
    <property type="molecule type" value="Genomic_DNA"/>
</dbReference>
<organism evidence="2 3">
    <name type="scientific">Sphagnum jensenii</name>
    <dbReference type="NCBI Taxonomy" id="128206"/>
    <lineage>
        <taxon>Eukaryota</taxon>
        <taxon>Viridiplantae</taxon>
        <taxon>Streptophyta</taxon>
        <taxon>Embryophyta</taxon>
        <taxon>Bryophyta</taxon>
        <taxon>Sphagnophytina</taxon>
        <taxon>Sphagnopsida</taxon>
        <taxon>Sphagnales</taxon>
        <taxon>Sphagnaceae</taxon>
        <taxon>Sphagnum</taxon>
    </lineage>
</organism>
<proteinExistence type="predicted"/>
<name>A0ABP0VYN5_9BRYO</name>
<evidence type="ECO:0000313" key="3">
    <source>
        <dbReference type="Proteomes" id="UP001497444"/>
    </source>
</evidence>
<accession>A0ABP0VYN5</accession>
<sequence>MKLELIPNLASGHYLHWIQLAELEKQEKSALNGCSALHWTTTQATACSSSSCNRFLAPNTTTIHPSHDRLHCRLEVNNCAIGKYTLLQEEKQKAAEEALSKGQDLSSRRKSHRDTELLLL</sequence>
<feature type="region of interest" description="Disordered" evidence="1">
    <location>
        <begin position="95"/>
        <end position="120"/>
    </location>
</feature>